<proteinExistence type="predicted"/>
<feature type="compositionally biased region" description="Low complexity" evidence="1">
    <location>
        <begin position="92"/>
        <end position="114"/>
    </location>
</feature>
<reference evidence="3" key="1">
    <citation type="submission" date="2021-01" db="EMBL/GenBank/DDBJ databases">
        <authorList>
            <person name="Corre E."/>
            <person name="Pelletier E."/>
            <person name="Niang G."/>
            <person name="Scheremetjew M."/>
            <person name="Finn R."/>
            <person name="Kale V."/>
            <person name="Holt S."/>
            <person name="Cochrane G."/>
            <person name="Meng A."/>
            <person name="Brown T."/>
            <person name="Cohen L."/>
        </authorList>
    </citation>
    <scope>NUCLEOTIDE SEQUENCE</scope>
    <source>
        <strain evidence="3">CCMP219</strain>
    </source>
</reference>
<feature type="compositionally biased region" description="Low complexity" evidence="1">
    <location>
        <begin position="37"/>
        <end position="52"/>
    </location>
</feature>
<evidence type="ECO:0000313" key="3">
    <source>
        <dbReference type="EMBL" id="CAD8307114.1"/>
    </source>
</evidence>
<dbReference type="GO" id="GO:0005509">
    <property type="term" value="F:calcium ion binding"/>
    <property type="evidence" value="ECO:0007669"/>
    <property type="project" value="InterPro"/>
</dbReference>
<dbReference type="AlphaFoldDB" id="A0A7R9VWN3"/>
<name>A0A7R9VWN3_9CHLO</name>
<feature type="compositionally biased region" description="Polar residues" evidence="1">
    <location>
        <begin position="188"/>
        <end position="198"/>
    </location>
</feature>
<dbReference type="Gene3D" id="1.10.238.10">
    <property type="entry name" value="EF-hand"/>
    <property type="match status" value="2"/>
</dbReference>
<evidence type="ECO:0000259" key="2">
    <source>
        <dbReference type="PROSITE" id="PS50222"/>
    </source>
</evidence>
<feature type="domain" description="EF-hand" evidence="2">
    <location>
        <begin position="278"/>
        <end position="313"/>
    </location>
</feature>
<gene>
    <name evidence="3" type="ORF">CEUR00632_LOCUS18961</name>
</gene>
<dbReference type="InterPro" id="IPR011992">
    <property type="entry name" value="EF-hand-dom_pair"/>
</dbReference>
<feature type="compositionally biased region" description="Acidic residues" evidence="1">
    <location>
        <begin position="60"/>
        <end position="77"/>
    </location>
</feature>
<dbReference type="EMBL" id="HBEC01040807">
    <property type="protein sequence ID" value="CAD8307114.1"/>
    <property type="molecule type" value="Transcribed_RNA"/>
</dbReference>
<accession>A0A7R9VWN3</accession>
<feature type="compositionally biased region" description="Acidic residues" evidence="1">
    <location>
        <begin position="115"/>
        <end position="132"/>
    </location>
</feature>
<organism evidence="3">
    <name type="scientific">Chlamydomonas euryale</name>
    <dbReference type="NCBI Taxonomy" id="1486919"/>
    <lineage>
        <taxon>Eukaryota</taxon>
        <taxon>Viridiplantae</taxon>
        <taxon>Chlorophyta</taxon>
        <taxon>core chlorophytes</taxon>
        <taxon>Chlorophyceae</taxon>
        <taxon>CS clade</taxon>
        <taxon>Chlamydomonadales</taxon>
        <taxon>Chlamydomonadaceae</taxon>
        <taxon>Chlamydomonas</taxon>
    </lineage>
</organism>
<evidence type="ECO:0000256" key="1">
    <source>
        <dbReference type="SAM" id="MobiDB-lite"/>
    </source>
</evidence>
<dbReference type="SUPFAM" id="SSF47473">
    <property type="entry name" value="EF-hand"/>
    <property type="match status" value="1"/>
</dbReference>
<protein>
    <recommendedName>
        <fullName evidence="2">EF-hand domain-containing protein</fullName>
    </recommendedName>
</protein>
<dbReference type="InterPro" id="IPR002048">
    <property type="entry name" value="EF_hand_dom"/>
</dbReference>
<feature type="domain" description="EF-hand" evidence="2">
    <location>
        <begin position="323"/>
        <end position="358"/>
    </location>
</feature>
<sequence>MAGDSLAISSEGDSLFDEGNASAEFDSRGGGAGRGPAGKPASHVTRPAASPPGGSGGDGSFDEADIDDLFNEEDEDSGGGGGGSKPEAPRMAGNTAAGPAAAARTAAAGNANLVDDGDVDDNDDLDLSESGEEEHPKASPFVEAARAPMHTPKPTPPLAGELSAAGLATPGGGLSEAGDYSVDGESYGSPTKTPGAESSVNFAAASGRQGGGGGGAAISVEDFGGGGSAAGAAARFKAMDDRRAAAAGRGPAEKPPVLPKLADVEAADLDYEDKEMGLELPSPLQLFLQYDTDRTGGINVHEFAQMLYDLDGLDDLQAKENAKMRAHIAKEFDRADLNNDELISIDEFYMYFYSTLCFKFPVVRSGINPGADLLNIYMRYCSIGKSERTEQMNAYNFMKLCMHSKLVNGTSMKQAMCDIIWFRARAELESLEAWKRKGNEFITPKVRG</sequence>
<feature type="region of interest" description="Disordered" evidence="1">
    <location>
        <begin position="1"/>
        <end position="198"/>
    </location>
</feature>
<dbReference type="PROSITE" id="PS50222">
    <property type="entry name" value="EF_HAND_2"/>
    <property type="match status" value="2"/>
</dbReference>